<dbReference type="InterPro" id="IPR001611">
    <property type="entry name" value="Leu-rich_rpt"/>
</dbReference>
<dbReference type="EMBL" id="PJQM01000030">
    <property type="protein sequence ID" value="RCI07120.1"/>
    <property type="molecule type" value="Genomic_DNA"/>
</dbReference>
<name>A0A367KYD0_RHIST</name>
<keyword evidence="4" id="KW-1185">Reference proteome</keyword>
<dbReference type="SUPFAM" id="SSF52058">
    <property type="entry name" value="L domain-like"/>
    <property type="match status" value="1"/>
</dbReference>
<dbReference type="PANTHER" id="PTHR48051">
    <property type="match status" value="1"/>
</dbReference>
<dbReference type="SMART" id="SM00369">
    <property type="entry name" value="LRR_TYP"/>
    <property type="match status" value="8"/>
</dbReference>
<protein>
    <submittedName>
        <fullName evidence="3">Uncharacterized protein</fullName>
    </submittedName>
</protein>
<comment type="caution">
    <text evidence="3">The sequence shown here is derived from an EMBL/GenBank/DDBJ whole genome shotgun (WGS) entry which is preliminary data.</text>
</comment>
<dbReference type="InterPro" id="IPR003591">
    <property type="entry name" value="Leu-rich_rpt_typical-subtyp"/>
</dbReference>
<evidence type="ECO:0000256" key="2">
    <source>
        <dbReference type="ARBA" id="ARBA00022737"/>
    </source>
</evidence>
<dbReference type="PROSITE" id="PS51450">
    <property type="entry name" value="LRR"/>
    <property type="match status" value="3"/>
</dbReference>
<dbReference type="InterPro" id="IPR050216">
    <property type="entry name" value="LRR_domain-containing"/>
</dbReference>
<sequence length="627" mass="71657">MASSSNGLAVSFETKLDLSDSGSFLPSSLFLPRTSYFNQKNAAQIQQLLLRRNRLESLKAYEKALMQFKQHLIELSLRENSLGQFPHEVLMFDHLISLSLAHNALTCIDMGILPRLPHLQWLNLSHNQLETLPSDLVCCHQLRGLDLENNHIQTFPQVIFYLTRLEILMIQKNKIKSMPPHYRLPDSLSTLNLAFNMFTQVPSLLTDYPPCSITHLYLSGNPLGKLPSSFLSTGYTHLVSLDLHSCQLATLDNVICERLSHCKDFRRFNLAINQLTEIPTEIGLLTQLQWLNLNDNQITHLPPTMIHLTCLVKLGLVQNRIQSIPPFLFVYMSQLQKLDIRRNQIRHMPPSILALVPQHEVHEHIDLSVPHTIFCNQQHGSLRTLLLYENQAMEHVDGILYDLGECDTVQLMSLREAYHILQVARSSKDAEALLLKAFVSPKNPHTVHGLSEIDSHEEEEEKERHHLVTQVSSLKELSLRSHLNRFCQTTQDISHRRDQDRHAFVDKALPESIVPDLIHASAYRSAKQCDLCHGWYTVSHFQIGYLARLCNNRLQVPIRFAMCSFHCAIQAMIKLHQASLDCQPMPPKPVSTGKYETIHSTALKKTIRRTYKNDQGQSDSIGIDIVK</sequence>
<dbReference type="PANTHER" id="PTHR48051:SF1">
    <property type="entry name" value="RAS SUPPRESSOR PROTEIN 1"/>
    <property type="match status" value="1"/>
</dbReference>
<keyword evidence="2" id="KW-0677">Repeat</keyword>
<organism evidence="3 4">
    <name type="scientific">Rhizopus stolonifer</name>
    <name type="common">Rhizopus nigricans</name>
    <dbReference type="NCBI Taxonomy" id="4846"/>
    <lineage>
        <taxon>Eukaryota</taxon>
        <taxon>Fungi</taxon>
        <taxon>Fungi incertae sedis</taxon>
        <taxon>Mucoromycota</taxon>
        <taxon>Mucoromycotina</taxon>
        <taxon>Mucoromycetes</taxon>
        <taxon>Mucorales</taxon>
        <taxon>Mucorineae</taxon>
        <taxon>Rhizopodaceae</taxon>
        <taxon>Rhizopus</taxon>
    </lineage>
</organism>
<dbReference type="Pfam" id="PF13855">
    <property type="entry name" value="LRR_8"/>
    <property type="match status" value="2"/>
</dbReference>
<dbReference type="Proteomes" id="UP000253551">
    <property type="component" value="Unassembled WGS sequence"/>
</dbReference>
<dbReference type="InterPro" id="IPR032675">
    <property type="entry name" value="LRR_dom_sf"/>
</dbReference>
<accession>A0A367KYD0</accession>
<gene>
    <name evidence="3" type="ORF">CU098_002147</name>
</gene>
<dbReference type="GO" id="GO:0005737">
    <property type="term" value="C:cytoplasm"/>
    <property type="evidence" value="ECO:0007669"/>
    <property type="project" value="TreeGrafter"/>
</dbReference>
<dbReference type="OrthoDB" id="660555at2759"/>
<dbReference type="Pfam" id="PF00560">
    <property type="entry name" value="LRR_1"/>
    <property type="match status" value="1"/>
</dbReference>
<dbReference type="SMART" id="SM00364">
    <property type="entry name" value="LRR_BAC"/>
    <property type="match status" value="6"/>
</dbReference>
<evidence type="ECO:0000256" key="1">
    <source>
        <dbReference type="ARBA" id="ARBA00022614"/>
    </source>
</evidence>
<proteinExistence type="predicted"/>
<reference evidence="3 4" key="1">
    <citation type="journal article" date="2018" name="G3 (Bethesda)">
        <title>Phylogenetic and Phylogenomic Definition of Rhizopus Species.</title>
        <authorList>
            <person name="Gryganskyi A.P."/>
            <person name="Golan J."/>
            <person name="Dolatabadi S."/>
            <person name="Mondo S."/>
            <person name="Robb S."/>
            <person name="Idnurm A."/>
            <person name="Muszewska A."/>
            <person name="Steczkiewicz K."/>
            <person name="Masonjones S."/>
            <person name="Liao H.L."/>
            <person name="Gajdeczka M.T."/>
            <person name="Anike F."/>
            <person name="Vuek A."/>
            <person name="Anishchenko I.M."/>
            <person name="Voigt K."/>
            <person name="de Hoog G.S."/>
            <person name="Smith M.E."/>
            <person name="Heitman J."/>
            <person name="Vilgalys R."/>
            <person name="Stajich J.E."/>
        </authorList>
    </citation>
    <scope>NUCLEOTIDE SEQUENCE [LARGE SCALE GENOMIC DNA]</scope>
    <source>
        <strain evidence="3 4">LSU 92-RS-03</strain>
    </source>
</reference>
<dbReference type="STRING" id="4846.A0A367KYD0"/>
<evidence type="ECO:0000313" key="4">
    <source>
        <dbReference type="Proteomes" id="UP000253551"/>
    </source>
</evidence>
<evidence type="ECO:0000313" key="3">
    <source>
        <dbReference type="EMBL" id="RCI07120.1"/>
    </source>
</evidence>
<keyword evidence="1" id="KW-0433">Leucine-rich repeat</keyword>
<dbReference type="AlphaFoldDB" id="A0A367KYD0"/>
<dbReference type="Gene3D" id="3.80.10.10">
    <property type="entry name" value="Ribonuclease Inhibitor"/>
    <property type="match status" value="2"/>
</dbReference>